<name>A0A2W5KWB4_ANCNO</name>
<organism evidence="3 4">
    <name type="scientific">Ancylobacter novellus</name>
    <name type="common">Thiobacillus novellus</name>
    <dbReference type="NCBI Taxonomy" id="921"/>
    <lineage>
        <taxon>Bacteria</taxon>
        <taxon>Pseudomonadati</taxon>
        <taxon>Pseudomonadota</taxon>
        <taxon>Alphaproteobacteria</taxon>
        <taxon>Hyphomicrobiales</taxon>
        <taxon>Xanthobacteraceae</taxon>
        <taxon>Ancylobacter</taxon>
    </lineage>
</organism>
<evidence type="ECO:0000313" key="3">
    <source>
        <dbReference type="EMBL" id="PZQ19045.1"/>
    </source>
</evidence>
<gene>
    <name evidence="3" type="ORF">DI565_01225</name>
</gene>
<dbReference type="InterPro" id="IPR011990">
    <property type="entry name" value="TPR-like_helical_dom_sf"/>
</dbReference>
<keyword evidence="2" id="KW-0732">Signal</keyword>
<sequence>MAFRTRATIAGLTLAFALGASAPVVAEAPAAVVSAAIAPEGYARITLSFDRLPKPDVRIVNSILVIGFDRPVTLQAESLARGLAQLAGVVRRDPDGTAIRIALQKPVKLQVAEAGETLFVDLLPPTWNGMPPPLPKDVIEALSRDARAGREIRAAEARRAVRPLARLTVEGATHPTFSRLIFGLGGDVDVDFKRTGGTVRVAIGAPYRFDAAAARALLPTEFSGLTSEMVGDRLVVTVPVADAKEVRGFREDEEFILDVDRGTAPVADPSAAPEPAAAPERAAAPQPVPAAPAPAATAPRAHVADPETTSTASPRPLVVAQDAPPVGAAPQTPIPARSETQSASSQPFVRRAGDTYRIVFPFARPTPAAIFVRGRTLWAVFDDDRPLDLSALSRDSGGLVVAADQTPLPRGRAARLKLADERLASVATEGESWIVSLGDDVLARSATVDLKPSFDRDGRAAMQVDAPGLGSVRRVRDPEVGDEITVATLAGPARGFARPRAFVEFQTLATAHGLAFLFGAEDARAVGRLDQLFVERDGGLILSSAAATEPASEGGATLMNAETWRKDHDAPFADREHELLGAAALSSLQDRPEARFDLARFYAAHDRSADAKAILEAIVEDGGLTERDDRLSILRAMAEVRLGRSQEALSILAAPALRLNPEAALWRAAAEAAEGSVGKARISLRTGDSALAVMPSALQARFVGLGVKLAIDAGDSATAAAEFDKLDVLPAVEGVAARDLIRARLAEALGRADRALAAYGTLAKRGDSAASAEAELRSIDLGLKVGKVDRAAAIERLERLTIGWRGDWIEAAALARLIELYGDAGRWRDAFSTLRVAVQAFPDADGTRTLQDRMQERFTDLFLGAGADSLPKLDALALFYDFKELSPGGKRGDELVRKLADRLVEVDLFDQAADLLDYQIDNRLSGAARAQVAARAALVDMMNGKPAKALEVLRKTRQADLPASLLQARLRLEARALADTGRVDLALEMADGLAGADAAKLKADILWTARRWPDAGEALETTLGTSWRAATPLDDGQRADVMRAAIALSLAGDGLGLDRIRQKFAAKMAESPQSAAFEVVTAPIETRGDAFREIARSIAASSSFDAFVKEYRARAAEETAAEKPAPASAPAAPGEAGSRA</sequence>
<comment type="caution">
    <text evidence="3">The sequence shown here is derived from an EMBL/GenBank/DDBJ whole genome shotgun (WGS) entry which is preliminary data.</text>
</comment>
<dbReference type="EMBL" id="QFPN01000001">
    <property type="protein sequence ID" value="PZQ19045.1"/>
    <property type="molecule type" value="Genomic_DNA"/>
</dbReference>
<feature type="signal peptide" evidence="2">
    <location>
        <begin position="1"/>
        <end position="26"/>
    </location>
</feature>
<dbReference type="AlphaFoldDB" id="A0A2W5KWB4"/>
<feature type="compositionally biased region" description="Low complexity" evidence="1">
    <location>
        <begin position="1122"/>
        <end position="1140"/>
    </location>
</feature>
<accession>A0A2W5KWB4</accession>
<proteinExistence type="predicted"/>
<protein>
    <recommendedName>
        <fullName evidence="5">Tetratricopeptide repeat protein</fullName>
    </recommendedName>
</protein>
<dbReference type="Proteomes" id="UP000249577">
    <property type="component" value="Unassembled WGS sequence"/>
</dbReference>
<feature type="region of interest" description="Disordered" evidence="1">
    <location>
        <begin position="1115"/>
        <end position="1140"/>
    </location>
</feature>
<feature type="chain" id="PRO_5016066631" description="Tetratricopeptide repeat protein" evidence="2">
    <location>
        <begin position="27"/>
        <end position="1140"/>
    </location>
</feature>
<feature type="compositionally biased region" description="Low complexity" evidence="1">
    <location>
        <begin position="264"/>
        <end position="285"/>
    </location>
</feature>
<evidence type="ECO:0000256" key="1">
    <source>
        <dbReference type="SAM" id="MobiDB-lite"/>
    </source>
</evidence>
<evidence type="ECO:0008006" key="5">
    <source>
        <dbReference type="Google" id="ProtNLM"/>
    </source>
</evidence>
<feature type="compositionally biased region" description="Polar residues" evidence="1">
    <location>
        <begin position="338"/>
        <end position="347"/>
    </location>
</feature>
<dbReference type="Gene3D" id="1.25.40.10">
    <property type="entry name" value="Tetratricopeptide repeat domain"/>
    <property type="match status" value="1"/>
</dbReference>
<feature type="region of interest" description="Disordered" evidence="1">
    <location>
        <begin position="260"/>
        <end position="347"/>
    </location>
</feature>
<evidence type="ECO:0000313" key="4">
    <source>
        <dbReference type="Proteomes" id="UP000249577"/>
    </source>
</evidence>
<evidence type="ECO:0000256" key="2">
    <source>
        <dbReference type="SAM" id="SignalP"/>
    </source>
</evidence>
<reference evidence="3 4" key="1">
    <citation type="submission" date="2017-08" db="EMBL/GenBank/DDBJ databases">
        <title>Infants hospitalized years apart are colonized by the same room-sourced microbial strains.</title>
        <authorList>
            <person name="Brooks B."/>
            <person name="Olm M.R."/>
            <person name="Firek B.A."/>
            <person name="Baker R."/>
            <person name="Thomas B.C."/>
            <person name="Morowitz M.J."/>
            <person name="Banfield J.F."/>
        </authorList>
    </citation>
    <scope>NUCLEOTIDE SEQUENCE [LARGE SCALE GENOMIC DNA]</scope>
    <source>
        <strain evidence="3">S2_005_003_R2_43</strain>
    </source>
</reference>